<dbReference type="AlphaFoldDB" id="A0A1H8R9R8"/>
<evidence type="ECO:0000313" key="3">
    <source>
        <dbReference type="EMBL" id="SEO62663.1"/>
    </source>
</evidence>
<evidence type="ECO:0000256" key="2">
    <source>
        <dbReference type="SAM" id="Phobius"/>
    </source>
</evidence>
<keyword evidence="2" id="KW-0812">Transmembrane</keyword>
<keyword evidence="4" id="KW-1185">Reference proteome</keyword>
<accession>A0A1H8R9R8</accession>
<dbReference type="RefSeq" id="WP_245787114.1">
    <property type="nucleotide sequence ID" value="NZ_FOEF01000001.1"/>
</dbReference>
<name>A0A1H8R9R8_9PSEU</name>
<proteinExistence type="predicted"/>
<keyword evidence="2" id="KW-0472">Membrane</keyword>
<dbReference type="Proteomes" id="UP000198582">
    <property type="component" value="Unassembled WGS sequence"/>
</dbReference>
<protein>
    <submittedName>
        <fullName evidence="3">Uncharacterized protein</fullName>
    </submittedName>
</protein>
<evidence type="ECO:0000256" key="1">
    <source>
        <dbReference type="SAM" id="MobiDB-lite"/>
    </source>
</evidence>
<organism evidence="3 4">
    <name type="scientific">Amycolatopsis saalfeldensis</name>
    <dbReference type="NCBI Taxonomy" id="394193"/>
    <lineage>
        <taxon>Bacteria</taxon>
        <taxon>Bacillati</taxon>
        <taxon>Actinomycetota</taxon>
        <taxon>Actinomycetes</taxon>
        <taxon>Pseudonocardiales</taxon>
        <taxon>Pseudonocardiaceae</taxon>
        <taxon>Amycolatopsis</taxon>
    </lineage>
</organism>
<dbReference type="EMBL" id="FOEF01000001">
    <property type="protein sequence ID" value="SEO62663.1"/>
    <property type="molecule type" value="Genomic_DNA"/>
</dbReference>
<reference evidence="3 4" key="1">
    <citation type="submission" date="2016-10" db="EMBL/GenBank/DDBJ databases">
        <authorList>
            <person name="de Groot N.N."/>
        </authorList>
    </citation>
    <scope>NUCLEOTIDE SEQUENCE [LARGE SCALE GENOMIC DNA]</scope>
    <source>
        <strain evidence="3 4">DSM 44993</strain>
    </source>
</reference>
<keyword evidence="2" id="KW-1133">Transmembrane helix</keyword>
<gene>
    <name evidence="3" type="ORF">SAMN04489732_101673</name>
</gene>
<feature type="region of interest" description="Disordered" evidence="1">
    <location>
        <begin position="71"/>
        <end position="99"/>
    </location>
</feature>
<sequence>MAAESDAPKARRLGVTRSAGLLPLVIGVVSAVALTGAAFFTVDAAGCGGPAQYIRHDNHVELVGGCVDGSELSPASPEEEAAAHHSVHNAHPLPSSYRP</sequence>
<feature type="transmembrane region" description="Helical" evidence="2">
    <location>
        <begin position="21"/>
        <end position="42"/>
    </location>
</feature>
<evidence type="ECO:0000313" key="4">
    <source>
        <dbReference type="Proteomes" id="UP000198582"/>
    </source>
</evidence>